<dbReference type="PROSITE" id="PS50222">
    <property type="entry name" value="EF_HAND_2"/>
    <property type="match status" value="1"/>
</dbReference>
<feature type="compositionally biased region" description="Low complexity" evidence="1">
    <location>
        <begin position="172"/>
        <end position="182"/>
    </location>
</feature>
<reference evidence="3" key="1">
    <citation type="journal article" date="2020" name="Nature">
        <title>Giant virus diversity and host interactions through global metagenomics.</title>
        <authorList>
            <person name="Schulz F."/>
            <person name="Roux S."/>
            <person name="Paez-Espino D."/>
            <person name="Jungbluth S."/>
            <person name="Walsh D.A."/>
            <person name="Denef V.J."/>
            <person name="McMahon K.D."/>
            <person name="Konstantinidis K.T."/>
            <person name="Eloe-Fadrosh E.A."/>
            <person name="Kyrpides N.C."/>
            <person name="Woyke T."/>
        </authorList>
    </citation>
    <scope>NUCLEOTIDE SEQUENCE</scope>
    <source>
        <strain evidence="3">GVMAG-S-3300012000-53</strain>
    </source>
</reference>
<feature type="domain" description="EF-hand" evidence="2">
    <location>
        <begin position="23"/>
        <end position="58"/>
    </location>
</feature>
<dbReference type="AlphaFoldDB" id="A0A6C0KJE5"/>
<feature type="region of interest" description="Disordered" evidence="1">
    <location>
        <begin position="157"/>
        <end position="182"/>
    </location>
</feature>
<sequence>MEVSYEERMVNQIFSVQYKFDNILGEMIANIFNLYDVDGDGNLDYDDYISFISDLMYISILMKRMKNTQYNIDNVLKIVKWTASNIARNLFDGMAQFLPFEVFSKKIMYALTEYNSSPISSSDMHFSSLLPEFMNFFNYYIQLAQRRGWPSILHIGQSQHQPAPVQPPQPQIPQEQPETQPIQEMAPPPEIAQAVIQEPTIPQITAVQQPSDFSGINQFDMPDEVAFPTIVEPPHELEVKEGIVIKASEMGYDMIEGDLNINNYIYSNMGENIAFKVGENYFLTNKTIIRTMVNMGEKDNAIFFGCTCEIKDDWTRPETWAMLQHVVVNDPAYFNIQHIGLPIRYVLLKDIMAVLESDMSFFYIERPENAQYIPSFASDNILNHGIGSMSGVHCQDGQRDIIYRIKKFKPRFAMF</sequence>
<dbReference type="GO" id="GO:0005509">
    <property type="term" value="F:calcium ion binding"/>
    <property type="evidence" value="ECO:0007669"/>
    <property type="project" value="InterPro"/>
</dbReference>
<evidence type="ECO:0000313" key="3">
    <source>
        <dbReference type="EMBL" id="QHU16800.1"/>
    </source>
</evidence>
<dbReference type="PROSITE" id="PS00018">
    <property type="entry name" value="EF_HAND_1"/>
    <property type="match status" value="1"/>
</dbReference>
<name>A0A6C0KJE5_9ZZZZ</name>
<evidence type="ECO:0000256" key="1">
    <source>
        <dbReference type="SAM" id="MobiDB-lite"/>
    </source>
</evidence>
<dbReference type="InterPro" id="IPR011992">
    <property type="entry name" value="EF-hand-dom_pair"/>
</dbReference>
<evidence type="ECO:0000259" key="2">
    <source>
        <dbReference type="PROSITE" id="PS50222"/>
    </source>
</evidence>
<organism evidence="3">
    <name type="scientific">viral metagenome</name>
    <dbReference type="NCBI Taxonomy" id="1070528"/>
    <lineage>
        <taxon>unclassified sequences</taxon>
        <taxon>metagenomes</taxon>
        <taxon>organismal metagenomes</taxon>
    </lineage>
</organism>
<dbReference type="InterPro" id="IPR002048">
    <property type="entry name" value="EF_hand_dom"/>
</dbReference>
<accession>A0A6C0KJE5</accession>
<dbReference type="EMBL" id="MN740890">
    <property type="protein sequence ID" value="QHU16800.1"/>
    <property type="molecule type" value="Genomic_DNA"/>
</dbReference>
<protein>
    <recommendedName>
        <fullName evidence="2">EF-hand domain-containing protein</fullName>
    </recommendedName>
</protein>
<dbReference type="SUPFAM" id="SSF47473">
    <property type="entry name" value="EF-hand"/>
    <property type="match status" value="1"/>
</dbReference>
<proteinExistence type="predicted"/>
<dbReference type="InterPro" id="IPR018247">
    <property type="entry name" value="EF_Hand_1_Ca_BS"/>
</dbReference>
<dbReference type="SMART" id="SM00054">
    <property type="entry name" value="EFh"/>
    <property type="match status" value="1"/>
</dbReference>